<dbReference type="InterPro" id="IPR006059">
    <property type="entry name" value="SBP"/>
</dbReference>
<dbReference type="GO" id="GO:0030288">
    <property type="term" value="C:outer membrane-bounded periplasmic space"/>
    <property type="evidence" value="ECO:0007669"/>
    <property type="project" value="TreeGrafter"/>
</dbReference>
<organism evidence="2 3">
    <name type="scientific">Arthrobacter terrae</name>
    <dbReference type="NCBI Taxonomy" id="2935737"/>
    <lineage>
        <taxon>Bacteria</taxon>
        <taxon>Bacillati</taxon>
        <taxon>Actinomycetota</taxon>
        <taxon>Actinomycetes</taxon>
        <taxon>Micrococcales</taxon>
        <taxon>Micrococcaceae</taxon>
        <taxon>Arthrobacter</taxon>
    </lineage>
</organism>
<evidence type="ECO:0000313" key="2">
    <source>
        <dbReference type="EMBL" id="MBG0738578.1"/>
    </source>
</evidence>
<evidence type="ECO:0000256" key="1">
    <source>
        <dbReference type="ARBA" id="ARBA00022729"/>
    </source>
</evidence>
<comment type="caution">
    <text evidence="2">The sequence shown here is derived from an EMBL/GenBank/DDBJ whole genome shotgun (WGS) entry which is preliminary data.</text>
</comment>
<accession>A0A931CS01</accession>
<dbReference type="Gene3D" id="3.40.190.10">
    <property type="entry name" value="Periplasmic binding protein-like II"/>
    <property type="match status" value="2"/>
</dbReference>
<dbReference type="AlphaFoldDB" id="A0A931CS01"/>
<dbReference type="EMBL" id="JADNYM010000004">
    <property type="protein sequence ID" value="MBG0738578.1"/>
    <property type="molecule type" value="Genomic_DNA"/>
</dbReference>
<dbReference type="Proteomes" id="UP000655366">
    <property type="component" value="Unassembled WGS sequence"/>
</dbReference>
<dbReference type="SUPFAM" id="SSF53850">
    <property type="entry name" value="Periplasmic binding protein-like II"/>
    <property type="match status" value="1"/>
</dbReference>
<dbReference type="RefSeq" id="WP_196395514.1">
    <property type="nucleotide sequence ID" value="NZ_JADNYM010000004.1"/>
</dbReference>
<gene>
    <name evidence="2" type="ORF">IV500_03965</name>
</gene>
<sequence length="401" mass="43724">MIEESARKRSISDIQAAFDRRIFMRGALLAGTSLAGIGALSGCGSSSGSSGSSDAKGTVPVESRPSYYPSDYDSIVEGSKAEKKLTIYSNMAEYNWKPISDAFTKLYPWMTVSTNNLDSAEVFQKYYAESASGTSPAALMVSGDPTSWIDFINKKSASDYKSPETDKLPDFGHPLPGLYTFSADPILMGYNKTLLKKEQYPTGLASLVKLVESDPGKFKNKITTYDVENSFGYAIEYSWANARPDSWDTLDKLLPFVRAEQSSGPMVEKINSGEYLAGFFLSSTVVIPQAEKTGAILGWGYIDDGMPIFLRGMAIPKTSPTPNAAKLMLDFLLSHSGQIAVYNGGFTPYRSDITDEEAPRNYNSIVKKVGGKDKIVTVGYDPITDAQAKEFKAKWKSGMGK</sequence>
<dbReference type="PANTHER" id="PTHR30006">
    <property type="entry name" value="THIAMINE-BINDING PERIPLASMIC PROTEIN-RELATED"/>
    <property type="match status" value="1"/>
</dbReference>
<evidence type="ECO:0000313" key="3">
    <source>
        <dbReference type="Proteomes" id="UP000655366"/>
    </source>
</evidence>
<dbReference type="PANTHER" id="PTHR30006:SF25">
    <property type="entry name" value="PHOSPHOGLYCERATE TRANSPORT REGULATORY PROTEIN PGTC"/>
    <property type="match status" value="1"/>
</dbReference>
<proteinExistence type="predicted"/>
<reference evidence="2 3" key="1">
    <citation type="submission" date="2020-11" db="EMBL/GenBank/DDBJ databases">
        <title>Arthrobacter antarcticus sp. nov., isolated from Antarctic Soil.</title>
        <authorList>
            <person name="Li J."/>
        </authorList>
    </citation>
    <scope>NUCLEOTIDE SEQUENCE [LARGE SCALE GENOMIC DNA]</scope>
    <source>
        <strain evidence="2 3">Z1-20</strain>
    </source>
</reference>
<keyword evidence="3" id="KW-1185">Reference proteome</keyword>
<keyword evidence="1" id="KW-0732">Signal</keyword>
<name>A0A931CS01_9MICC</name>
<dbReference type="Pfam" id="PF13416">
    <property type="entry name" value="SBP_bac_8"/>
    <property type="match status" value="1"/>
</dbReference>
<protein>
    <submittedName>
        <fullName evidence="2">Extracellular solute-binding protein</fullName>
    </submittedName>
</protein>